<dbReference type="InterPro" id="IPR014942">
    <property type="entry name" value="AbiEii"/>
</dbReference>
<name>G2J826_9BURK</name>
<dbReference type="OrthoDB" id="9013441at2"/>
<dbReference type="EMBL" id="CAFB01000035">
    <property type="protein sequence ID" value="CCD28923.1"/>
    <property type="molecule type" value="Genomic_DNA"/>
</dbReference>
<protein>
    <recommendedName>
        <fullName evidence="3">Nucleotidyl transferase AbiEii/AbiGii toxin family protein</fullName>
    </recommendedName>
</protein>
<gene>
    <name evidence="1" type="ORF">CAGGBEG34_190094</name>
</gene>
<dbReference type="eggNOG" id="ENOG5032HF7">
    <property type="taxonomic scope" value="Bacteria"/>
</dbReference>
<dbReference type="Pfam" id="PF08843">
    <property type="entry name" value="AbiEii"/>
    <property type="match status" value="1"/>
</dbReference>
<evidence type="ECO:0008006" key="3">
    <source>
        <dbReference type="Google" id="ProtNLM"/>
    </source>
</evidence>
<evidence type="ECO:0000313" key="2">
    <source>
        <dbReference type="Proteomes" id="UP000054051"/>
    </source>
</evidence>
<proteinExistence type="predicted"/>
<organism evidence="1 2">
    <name type="scientific">Candidatus Glomeribacter gigasporarum BEG34</name>
    <dbReference type="NCBI Taxonomy" id="1070319"/>
    <lineage>
        <taxon>Bacteria</taxon>
        <taxon>Pseudomonadati</taxon>
        <taxon>Pseudomonadota</taxon>
        <taxon>Betaproteobacteria</taxon>
        <taxon>Burkholderiales</taxon>
        <taxon>Burkholderiaceae</taxon>
        <taxon>Candidatus Glomeribacter</taxon>
    </lineage>
</organism>
<keyword evidence="2" id="KW-1185">Reference proteome</keyword>
<dbReference type="AlphaFoldDB" id="G2J826"/>
<evidence type="ECO:0000313" key="1">
    <source>
        <dbReference type="EMBL" id="CCD28923.1"/>
    </source>
</evidence>
<sequence length="231" mass="26588">MIFPDSLSEGVWRSLFGHALTLIDEMERHGTSNPFWTLGGGTLLMLRHHHRLSKDIDIFVPDPQYLGYVNPRIHEAAADITREYEEGAQFVKLILPEGEIDFVVSQNLTDPGDDQWTLMGQPIKAETTAEMIAKKMWYRGNHPTARDLFDLSLAIERDPGALLEAGKFLIRHREIFLAKLTAHDTYIRQRFCDIKTLNYTPSFDHCVAIATEFLREIPNDAIQHKARMRMR</sequence>
<dbReference type="STRING" id="1070319.CAGGBEG34_190094"/>
<comment type="caution">
    <text evidence="1">The sequence shown here is derived from an EMBL/GenBank/DDBJ whole genome shotgun (WGS) entry which is preliminary data.</text>
</comment>
<accession>G2J826</accession>
<reference evidence="1 2" key="1">
    <citation type="submission" date="2011-08" db="EMBL/GenBank/DDBJ databases">
        <title>The genome of the obligate endobacterium of an arbuscular mycorrhizal fungus reveals an interphylum network of nutritional interactions.</title>
        <authorList>
            <person name="Ghignone S."/>
            <person name="Salvioli A."/>
            <person name="Anca I."/>
            <person name="Lumini E."/>
            <person name="Ortu G."/>
            <person name="Petiti L."/>
            <person name="Cruveiller S."/>
            <person name="Bianciotto V."/>
            <person name="Piffanelli P."/>
            <person name="Lanfranco L."/>
            <person name="Bonfante P."/>
        </authorList>
    </citation>
    <scope>NUCLEOTIDE SEQUENCE [LARGE SCALE GENOMIC DNA]</scope>
    <source>
        <strain evidence="1 2">BEG34</strain>
    </source>
</reference>
<dbReference type="Proteomes" id="UP000054051">
    <property type="component" value="Unassembled WGS sequence"/>
</dbReference>